<protein>
    <submittedName>
        <fullName evidence="3">ROK family protein</fullName>
    </submittedName>
</protein>
<dbReference type="PANTHER" id="PTHR18964">
    <property type="entry name" value="ROK (REPRESSOR, ORF, KINASE) FAMILY"/>
    <property type="match status" value="1"/>
</dbReference>
<dbReference type="EMBL" id="BAAAYK010000012">
    <property type="protein sequence ID" value="GAA3353219.1"/>
    <property type="molecule type" value="Genomic_DNA"/>
</dbReference>
<reference evidence="3" key="1">
    <citation type="journal article" date="2014" name="Int. J. Syst. Evol. Microbiol.">
        <title>Complete genome of a new Firmicutes species belonging to the dominant human colonic microbiota ('Ruminococcus bicirculans') reveals two chromosomes and a selective capacity to utilize plant glucans.</title>
        <authorList>
            <consortium name="NISC Comparative Sequencing Program"/>
            <person name="Wegmann U."/>
            <person name="Louis P."/>
            <person name="Goesmann A."/>
            <person name="Henrissat B."/>
            <person name="Duncan S.H."/>
            <person name="Flint H.J."/>
        </authorList>
    </citation>
    <scope>NUCLEOTIDE SEQUENCE</scope>
    <source>
        <strain evidence="3">JCM 9687</strain>
    </source>
</reference>
<evidence type="ECO:0000313" key="2">
    <source>
        <dbReference type="EMBL" id="GAA3353219.1"/>
    </source>
</evidence>
<dbReference type="Proteomes" id="UP001500483">
    <property type="component" value="Unassembled WGS sequence"/>
</dbReference>
<keyword evidence="4" id="KW-1185">Reference proteome</keyword>
<reference evidence="3" key="3">
    <citation type="submission" date="2023-12" db="EMBL/GenBank/DDBJ databases">
        <authorList>
            <person name="Sun Q."/>
            <person name="Inoue M."/>
        </authorList>
    </citation>
    <scope>NUCLEOTIDE SEQUENCE</scope>
    <source>
        <strain evidence="3">JCM 9687</strain>
    </source>
</reference>
<reference evidence="4" key="2">
    <citation type="journal article" date="2019" name="Int. J. Syst. Evol. Microbiol.">
        <title>The Global Catalogue of Microorganisms (GCM) 10K type strain sequencing project: providing services to taxonomists for standard genome sequencing and annotation.</title>
        <authorList>
            <consortium name="The Broad Institute Genomics Platform"/>
            <consortium name="The Broad Institute Genome Sequencing Center for Infectious Disease"/>
            <person name="Wu L."/>
            <person name="Ma J."/>
        </authorList>
    </citation>
    <scope>NUCLEOTIDE SEQUENCE [LARGE SCALE GENOMIC DNA]</scope>
    <source>
        <strain evidence="4">JCM 9687</strain>
    </source>
</reference>
<evidence type="ECO:0000313" key="4">
    <source>
        <dbReference type="Proteomes" id="UP001500483"/>
    </source>
</evidence>
<dbReference type="Pfam" id="PF00480">
    <property type="entry name" value="ROK"/>
    <property type="match status" value="1"/>
</dbReference>
<evidence type="ECO:0000256" key="1">
    <source>
        <dbReference type="ARBA" id="ARBA00006479"/>
    </source>
</evidence>
<dbReference type="SUPFAM" id="SSF53067">
    <property type="entry name" value="Actin-like ATPase domain"/>
    <property type="match status" value="1"/>
</dbReference>
<dbReference type="PANTHER" id="PTHR18964:SF149">
    <property type="entry name" value="BIFUNCTIONAL UDP-N-ACETYLGLUCOSAMINE 2-EPIMERASE_N-ACETYLMANNOSAMINE KINASE"/>
    <property type="match status" value="1"/>
</dbReference>
<comment type="caution">
    <text evidence="3">The sequence shown here is derived from an EMBL/GenBank/DDBJ whole genome shotgun (WGS) entry which is preliminary data.</text>
</comment>
<proteinExistence type="inferred from homology"/>
<gene>
    <name evidence="2" type="ORF">GCM10020366_05760</name>
    <name evidence="3" type="ORF">GCM10020366_40260</name>
</gene>
<dbReference type="InterPro" id="IPR000600">
    <property type="entry name" value="ROK"/>
</dbReference>
<dbReference type="RefSeq" id="WP_344923995.1">
    <property type="nucleotide sequence ID" value="NZ_BAAAYK010000012.1"/>
</dbReference>
<sequence>MNPITVIDVGGTRLRAADWTPEHGLAEITETTSPSISRRPGADVAQLRAELVRDLCAAVPAGRVAGISFGAALDHRTGTVHASAPLWGSCAEPFDLLGALRSARPDVRWHVVNDVTAALLHAITGPRYADDRKVLLATISTGIACRTVDRRRGEIPVDECGLQGEIGHLPFAASWRGEPLHLPCDCGVDDHLSAFASGPGIRRVAEEVRRRDPAGWRNSALGRAEDGTAFEDAFRAALDHGDRLATALLAAVTAPVADLLRTAVCLDPELDHLVLTGGVVAGLGEHYRGAVLAHLERAGTYLTGDRVPGWAARRLVVDDASTSGGLVGAGLAAREGR</sequence>
<dbReference type="EMBL" id="BAAAYK010000038">
    <property type="protein sequence ID" value="GAA3360403.1"/>
    <property type="molecule type" value="Genomic_DNA"/>
</dbReference>
<accession>A0ABP6RV18</accession>
<organism evidence="3 4">
    <name type="scientific">Saccharopolyspora gregorii</name>
    <dbReference type="NCBI Taxonomy" id="33914"/>
    <lineage>
        <taxon>Bacteria</taxon>
        <taxon>Bacillati</taxon>
        <taxon>Actinomycetota</taxon>
        <taxon>Actinomycetes</taxon>
        <taxon>Pseudonocardiales</taxon>
        <taxon>Pseudonocardiaceae</taxon>
        <taxon>Saccharopolyspora</taxon>
    </lineage>
</organism>
<dbReference type="InterPro" id="IPR043129">
    <property type="entry name" value="ATPase_NBD"/>
</dbReference>
<dbReference type="Gene3D" id="3.30.420.40">
    <property type="match status" value="2"/>
</dbReference>
<comment type="similarity">
    <text evidence="1">Belongs to the ROK (NagC/XylR) family.</text>
</comment>
<evidence type="ECO:0000313" key="3">
    <source>
        <dbReference type="EMBL" id="GAA3360403.1"/>
    </source>
</evidence>
<name>A0ABP6RV18_9PSEU</name>